<name>A0A2N5T8S1_9BASI</name>
<gene>
    <name evidence="2" type="ORF">PCANC_03320</name>
</gene>
<keyword evidence="3" id="KW-1185">Reference proteome</keyword>
<comment type="caution">
    <text evidence="2">The sequence shown here is derived from an EMBL/GenBank/DDBJ whole genome shotgun (WGS) entry which is preliminary data.</text>
</comment>
<accession>A0A2N5T8S1</accession>
<feature type="coiled-coil region" evidence="1">
    <location>
        <begin position="51"/>
        <end position="97"/>
    </location>
</feature>
<evidence type="ECO:0000313" key="2">
    <source>
        <dbReference type="EMBL" id="PLW21891.1"/>
    </source>
</evidence>
<evidence type="ECO:0008006" key="4">
    <source>
        <dbReference type="Google" id="ProtNLM"/>
    </source>
</evidence>
<evidence type="ECO:0000256" key="1">
    <source>
        <dbReference type="SAM" id="Coils"/>
    </source>
</evidence>
<organism evidence="2 3">
    <name type="scientific">Puccinia coronata f. sp. avenae</name>
    <dbReference type="NCBI Taxonomy" id="200324"/>
    <lineage>
        <taxon>Eukaryota</taxon>
        <taxon>Fungi</taxon>
        <taxon>Dikarya</taxon>
        <taxon>Basidiomycota</taxon>
        <taxon>Pucciniomycotina</taxon>
        <taxon>Pucciniomycetes</taxon>
        <taxon>Pucciniales</taxon>
        <taxon>Pucciniaceae</taxon>
        <taxon>Puccinia</taxon>
    </lineage>
</organism>
<proteinExistence type="predicted"/>
<dbReference type="EMBL" id="PGCJ01000779">
    <property type="protein sequence ID" value="PLW21891.1"/>
    <property type="molecule type" value="Genomic_DNA"/>
</dbReference>
<keyword evidence="1" id="KW-0175">Coiled coil</keyword>
<sequence>MAASKHLATKFELVSNSLGGAHPSLNRMAAFDKNSDAAIQARFSGTKKKQLVNEKNQIVAKEKQIVAKKNQILSKKKQIVEEERQQSETQMNDMKILGQNKNLADPEAHWVILLIKEQIKNKWLACAYLNAATYP</sequence>
<evidence type="ECO:0000313" key="3">
    <source>
        <dbReference type="Proteomes" id="UP000235388"/>
    </source>
</evidence>
<protein>
    <recommendedName>
        <fullName evidence="4">No apical meristem-associated C-terminal domain-containing protein</fullName>
    </recommendedName>
</protein>
<reference evidence="2 3" key="1">
    <citation type="submission" date="2017-11" db="EMBL/GenBank/DDBJ databases">
        <title>De novo assembly and phasing of dikaryotic genomes from two isolates of Puccinia coronata f. sp. avenae, the causal agent of oat crown rust.</title>
        <authorList>
            <person name="Miller M.E."/>
            <person name="Zhang Y."/>
            <person name="Omidvar V."/>
            <person name="Sperschneider J."/>
            <person name="Schwessinger B."/>
            <person name="Raley C."/>
            <person name="Palmer J.M."/>
            <person name="Garnica D."/>
            <person name="Upadhyaya N."/>
            <person name="Rathjen J."/>
            <person name="Taylor J.M."/>
            <person name="Park R.F."/>
            <person name="Dodds P.N."/>
            <person name="Hirsch C.D."/>
            <person name="Kianian S.F."/>
            <person name="Figueroa M."/>
        </authorList>
    </citation>
    <scope>NUCLEOTIDE SEQUENCE [LARGE SCALE GENOMIC DNA]</scope>
    <source>
        <strain evidence="2">12NC29</strain>
    </source>
</reference>
<dbReference type="AlphaFoldDB" id="A0A2N5T8S1"/>
<dbReference type="Proteomes" id="UP000235388">
    <property type="component" value="Unassembled WGS sequence"/>
</dbReference>